<evidence type="ECO:0000256" key="3">
    <source>
        <dbReference type="ARBA" id="ARBA00022692"/>
    </source>
</evidence>
<keyword evidence="4 6" id="KW-1133">Transmembrane helix</keyword>
<evidence type="ECO:0000256" key="4">
    <source>
        <dbReference type="ARBA" id="ARBA00022989"/>
    </source>
</evidence>
<dbReference type="AlphaFoldDB" id="A0A6M6JMW1"/>
<organism evidence="7 8">
    <name type="scientific">Pseudonocardia broussonetiae</name>
    <dbReference type="NCBI Taxonomy" id="2736640"/>
    <lineage>
        <taxon>Bacteria</taxon>
        <taxon>Bacillati</taxon>
        <taxon>Actinomycetota</taxon>
        <taxon>Actinomycetes</taxon>
        <taxon>Pseudonocardiales</taxon>
        <taxon>Pseudonocardiaceae</taxon>
        <taxon>Pseudonocardia</taxon>
    </lineage>
</organism>
<feature type="transmembrane region" description="Helical" evidence="6">
    <location>
        <begin position="22"/>
        <end position="54"/>
    </location>
</feature>
<dbReference type="PANTHER" id="PTHR43723">
    <property type="entry name" value="COBALT TRANSPORT PROTEIN CBIQ"/>
    <property type="match status" value="1"/>
</dbReference>
<dbReference type="RefSeq" id="WP_172164757.1">
    <property type="nucleotide sequence ID" value="NZ_CP053564.1"/>
</dbReference>
<evidence type="ECO:0000256" key="1">
    <source>
        <dbReference type="ARBA" id="ARBA00004651"/>
    </source>
</evidence>
<keyword evidence="3 6" id="KW-0812">Transmembrane</keyword>
<accession>A0A6M6JMW1</accession>
<reference evidence="7 8" key="1">
    <citation type="submission" date="2020-05" db="EMBL/GenBank/DDBJ databases">
        <authorList>
            <person name="Mo P."/>
        </authorList>
    </citation>
    <scope>NUCLEOTIDE SEQUENCE [LARGE SCALE GENOMIC DNA]</scope>
    <source>
        <strain evidence="7 8">Gen01</strain>
    </source>
</reference>
<protein>
    <submittedName>
        <fullName evidence="7">Cobalt ECF transporter T component CbiQ</fullName>
    </submittedName>
</protein>
<evidence type="ECO:0000313" key="7">
    <source>
        <dbReference type="EMBL" id="QJY49308.1"/>
    </source>
</evidence>
<keyword evidence="5 6" id="KW-0472">Membrane</keyword>
<feature type="transmembrane region" description="Helical" evidence="6">
    <location>
        <begin position="221"/>
        <end position="243"/>
    </location>
</feature>
<dbReference type="PANTHER" id="PTHR43723:SF1">
    <property type="entry name" value="COBALT TRANSPORT PROTEIN CBIQ"/>
    <property type="match status" value="1"/>
</dbReference>
<keyword evidence="8" id="KW-1185">Reference proteome</keyword>
<dbReference type="KEGG" id="pbro:HOP40_29070"/>
<sequence>MHGLDTLAQTTPWRRRHPGEKALLALGLVGAAVALPPWPGALVVGAVALALLLGPLRLRPGQVLRAVRAPLVFVVVGSVPLLVAVGGDPLVRWAPEGLGPAVALAGRATAALLCLVLFAASTPLADALPRLERLGVPAAVTEVAALVYRLLFLLLETAGTVREAQAGRLGFRTWRTTYRCVAGQAAAVFVGAFDRARRLEQGLALRGYTGSLRVQVDERPLSVPFVVASAVLVGAVVTVTLVLA</sequence>
<name>A0A6M6JMW1_9PSEU</name>
<dbReference type="EMBL" id="CP053564">
    <property type="protein sequence ID" value="QJY49308.1"/>
    <property type="molecule type" value="Genomic_DNA"/>
</dbReference>
<dbReference type="GO" id="GO:0043190">
    <property type="term" value="C:ATP-binding cassette (ABC) transporter complex"/>
    <property type="evidence" value="ECO:0007669"/>
    <property type="project" value="InterPro"/>
</dbReference>
<dbReference type="Proteomes" id="UP000505377">
    <property type="component" value="Chromosome"/>
</dbReference>
<dbReference type="InterPro" id="IPR003339">
    <property type="entry name" value="ABC/ECF_trnsptr_transmembrane"/>
</dbReference>
<feature type="transmembrane region" description="Helical" evidence="6">
    <location>
        <begin position="98"/>
        <end position="122"/>
    </location>
</feature>
<feature type="transmembrane region" description="Helical" evidence="6">
    <location>
        <begin position="66"/>
        <end position="86"/>
    </location>
</feature>
<comment type="subcellular location">
    <subcellularLocation>
        <location evidence="1">Cell membrane</location>
        <topology evidence="1">Multi-pass membrane protein</topology>
    </subcellularLocation>
</comment>
<keyword evidence="2" id="KW-1003">Cell membrane</keyword>
<dbReference type="CDD" id="cd16914">
    <property type="entry name" value="EcfT"/>
    <property type="match status" value="1"/>
</dbReference>
<proteinExistence type="predicted"/>
<dbReference type="GO" id="GO:0006824">
    <property type="term" value="P:cobalt ion transport"/>
    <property type="evidence" value="ECO:0007669"/>
    <property type="project" value="InterPro"/>
</dbReference>
<dbReference type="InterPro" id="IPR012809">
    <property type="entry name" value="ECF_CbiQ"/>
</dbReference>
<evidence type="ECO:0000313" key="8">
    <source>
        <dbReference type="Proteomes" id="UP000505377"/>
    </source>
</evidence>
<dbReference type="Pfam" id="PF02361">
    <property type="entry name" value="CbiQ"/>
    <property type="match status" value="1"/>
</dbReference>
<dbReference type="NCBIfam" id="TIGR02454">
    <property type="entry name" value="ECF_T_CbiQ"/>
    <property type="match status" value="1"/>
</dbReference>
<evidence type="ECO:0000256" key="6">
    <source>
        <dbReference type="SAM" id="Phobius"/>
    </source>
</evidence>
<evidence type="ECO:0000256" key="2">
    <source>
        <dbReference type="ARBA" id="ARBA00022475"/>
    </source>
</evidence>
<dbReference type="InterPro" id="IPR052770">
    <property type="entry name" value="Cobalt_transport_CbiQ"/>
</dbReference>
<gene>
    <name evidence="7" type="primary">cbiQ</name>
    <name evidence="7" type="ORF">HOP40_29070</name>
</gene>
<evidence type="ECO:0000256" key="5">
    <source>
        <dbReference type="ARBA" id="ARBA00023136"/>
    </source>
</evidence>